<reference evidence="2" key="2">
    <citation type="submission" date="2025-08" db="UniProtKB">
        <authorList>
            <consortium name="Ensembl"/>
        </authorList>
    </citation>
    <scope>IDENTIFICATION</scope>
</reference>
<reference evidence="2" key="3">
    <citation type="submission" date="2025-09" db="UniProtKB">
        <authorList>
            <consortium name="Ensembl"/>
        </authorList>
    </citation>
    <scope>IDENTIFICATION</scope>
</reference>
<feature type="compositionally biased region" description="Basic and acidic residues" evidence="1">
    <location>
        <begin position="47"/>
        <end position="58"/>
    </location>
</feature>
<proteinExistence type="predicted"/>
<name>A0A3B4C8K5_PYGNA</name>
<protein>
    <submittedName>
        <fullName evidence="2">Uncharacterized protein</fullName>
    </submittedName>
</protein>
<evidence type="ECO:0000313" key="2">
    <source>
        <dbReference type="Ensembl" id="ENSPNAP00000007241.2"/>
    </source>
</evidence>
<evidence type="ECO:0000256" key="1">
    <source>
        <dbReference type="SAM" id="MobiDB-lite"/>
    </source>
</evidence>
<accession>A0A3B4C8K5</accession>
<sequence length="58" mass="6359">NLKLALQEATLPTSLEHHMYWSGLPGLHPACTPSPCTDNGHPGRHSTAREREGCRQTP</sequence>
<evidence type="ECO:0000313" key="3">
    <source>
        <dbReference type="Proteomes" id="UP001501920"/>
    </source>
</evidence>
<organism evidence="2 3">
    <name type="scientific">Pygocentrus nattereri</name>
    <name type="common">Red-bellied piranha</name>
    <dbReference type="NCBI Taxonomy" id="42514"/>
    <lineage>
        <taxon>Eukaryota</taxon>
        <taxon>Metazoa</taxon>
        <taxon>Chordata</taxon>
        <taxon>Craniata</taxon>
        <taxon>Vertebrata</taxon>
        <taxon>Euteleostomi</taxon>
        <taxon>Actinopterygii</taxon>
        <taxon>Neopterygii</taxon>
        <taxon>Teleostei</taxon>
        <taxon>Ostariophysi</taxon>
        <taxon>Characiformes</taxon>
        <taxon>Characoidei</taxon>
        <taxon>Pygocentrus</taxon>
    </lineage>
</organism>
<keyword evidence="3" id="KW-1185">Reference proteome</keyword>
<dbReference type="AlphaFoldDB" id="A0A3B4C8K5"/>
<dbReference type="Ensembl" id="ENSPNAT00000002165.2">
    <property type="protein sequence ID" value="ENSPNAP00000007241.2"/>
    <property type="gene ID" value="ENSPNAG00000013107.2"/>
</dbReference>
<feature type="region of interest" description="Disordered" evidence="1">
    <location>
        <begin position="34"/>
        <end position="58"/>
    </location>
</feature>
<reference evidence="2 3" key="1">
    <citation type="submission" date="2020-10" db="EMBL/GenBank/DDBJ databases">
        <title>Pygocentrus nattereri (red-bellied piranha) genome, fPygNat1, primary haplotype.</title>
        <authorList>
            <person name="Myers G."/>
            <person name="Meyer A."/>
            <person name="Karagic N."/>
            <person name="Pippel M."/>
            <person name="Winkler S."/>
            <person name="Tracey A."/>
            <person name="Wood J."/>
            <person name="Formenti G."/>
            <person name="Howe K."/>
            <person name="Fedrigo O."/>
            <person name="Jarvis E.D."/>
        </authorList>
    </citation>
    <scope>NUCLEOTIDE SEQUENCE [LARGE SCALE GENOMIC DNA]</scope>
</reference>
<dbReference type="Proteomes" id="UP001501920">
    <property type="component" value="Chromosome 5"/>
</dbReference>